<dbReference type="EMBL" id="BPLQ01015723">
    <property type="protein sequence ID" value="GIY90912.1"/>
    <property type="molecule type" value="Genomic_DNA"/>
</dbReference>
<evidence type="ECO:0000313" key="6">
    <source>
        <dbReference type="Proteomes" id="UP001054837"/>
    </source>
</evidence>
<dbReference type="PANTHER" id="PTHR13191:SF0">
    <property type="entry name" value="RIBOSOMAL RNA-PROCESSING PROTEIN 7 HOMOLOG A-RELATED"/>
    <property type="match status" value="1"/>
</dbReference>
<dbReference type="SUPFAM" id="SSF54928">
    <property type="entry name" value="RNA-binding domain, RBD"/>
    <property type="match status" value="1"/>
</dbReference>
<dbReference type="InterPro" id="IPR035979">
    <property type="entry name" value="RBD_domain_sf"/>
</dbReference>
<sequence>MQLSDQFHIVVEEILTDIDSRWRYGPNPSVYVLGVLRFNKDKPLTTKHAQICPFFPQSIMEGSSINRYLFVKKHEGSGDIKPEDRTLYVINVPHFFNKKSLEDLFKEFGTIERIFIYMKPTGGEELSVISKSLVLKPRVLKSGCKVAYVVFKLPKSLSKIFKFKENKVLPRHLIDNSAGKNKWTQDYNKSFVSAYELKKEITNYMTDYDKKLEEEKQKELEGEQGEEGWITVSKYSKKPKIPRNEAVNKKIIAKRNAAHSRLSLLKFYKSQLREAKMDEILELRKKFENDKAKISLMRSNRKFKPF</sequence>
<dbReference type="GO" id="GO:0003723">
    <property type="term" value="F:RNA binding"/>
    <property type="evidence" value="ECO:0007669"/>
    <property type="project" value="UniProtKB-KW"/>
</dbReference>
<dbReference type="Proteomes" id="UP001054837">
    <property type="component" value="Unassembled WGS sequence"/>
</dbReference>
<keyword evidence="6" id="KW-1185">Reference proteome</keyword>
<dbReference type="GO" id="GO:0006364">
    <property type="term" value="P:rRNA processing"/>
    <property type="evidence" value="ECO:0007669"/>
    <property type="project" value="TreeGrafter"/>
</dbReference>
<dbReference type="Gene3D" id="6.10.250.1770">
    <property type="match status" value="1"/>
</dbReference>
<dbReference type="InterPro" id="IPR040446">
    <property type="entry name" value="RRP7"/>
</dbReference>
<dbReference type="InterPro" id="IPR024326">
    <property type="entry name" value="RRP7_C"/>
</dbReference>
<dbReference type="InterPro" id="IPR000504">
    <property type="entry name" value="RRM_dom"/>
</dbReference>
<evidence type="ECO:0000259" key="4">
    <source>
        <dbReference type="Pfam" id="PF12923"/>
    </source>
</evidence>
<protein>
    <submittedName>
        <fullName evidence="5">Ribosomal RNA-processing protein 7 homolog A</fullName>
    </submittedName>
</protein>
<evidence type="ECO:0000313" key="5">
    <source>
        <dbReference type="EMBL" id="GIY90912.1"/>
    </source>
</evidence>
<dbReference type="InterPro" id="IPR012677">
    <property type="entry name" value="Nucleotide-bd_a/b_plait_sf"/>
</dbReference>
<dbReference type="Pfam" id="PF12923">
    <property type="entry name" value="RRP7"/>
    <property type="match status" value="1"/>
</dbReference>
<dbReference type="Gene3D" id="3.30.70.330">
    <property type="match status" value="1"/>
</dbReference>
<dbReference type="AlphaFoldDB" id="A0AAV4X6Q4"/>
<feature type="domain" description="Ribosomal RNA-processing protein 7 C-terminal" evidence="4">
    <location>
        <begin position="189"/>
        <end position="306"/>
    </location>
</feature>
<accession>A0AAV4X6Q4</accession>
<dbReference type="GO" id="GO:0032545">
    <property type="term" value="C:CURI complex"/>
    <property type="evidence" value="ECO:0007669"/>
    <property type="project" value="TreeGrafter"/>
</dbReference>
<evidence type="ECO:0000256" key="1">
    <source>
        <dbReference type="ARBA" id="ARBA00006110"/>
    </source>
</evidence>
<keyword evidence="2" id="KW-0694">RNA-binding</keyword>
<reference evidence="5 6" key="1">
    <citation type="submission" date="2021-06" db="EMBL/GenBank/DDBJ databases">
        <title>Caerostris darwini draft genome.</title>
        <authorList>
            <person name="Kono N."/>
            <person name="Arakawa K."/>
        </authorList>
    </citation>
    <scope>NUCLEOTIDE SEQUENCE [LARGE SCALE GENOMIC DNA]</scope>
</reference>
<comment type="similarity">
    <text evidence="1">Belongs to the RRP7 family.</text>
</comment>
<organism evidence="5 6">
    <name type="scientific">Caerostris darwini</name>
    <dbReference type="NCBI Taxonomy" id="1538125"/>
    <lineage>
        <taxon>Eukaryota</taxon>
        <taxon>Metazoa</taxon>
        <taxon>Ecdysozoa</taxon>
        <taxon>Arthropoda</taxon>
        <taxon>Chelicerata</taxon>
        <taxon>Arachnida</taxon>
        <taxon>Araneae</taxon>
        <taxon>Araneomorphae</taxon>
        <taxon>Entelegynae</taxon>
        <taxon>Araneoidea</taxon>
        <taxon>Araneidae</taxon>
        <taxon>Caerostris</taxon>
    </lineage>
</organism>
<feature type="domain" description="RRM" evidence="3">
    <location>
        <begin position="87"/>
        <end position="122"/>
    </location>
</feature>
<evidence type="ECO:0000256" key="2">
    <source>
        <dbReference type="ARBA" id="ARBA00022884"/>
    </source>
</evidence>
<dbReference type="Pfam" id="PF00076">
    <property type="entry name" value="RRM_1"/>
    <property type="match status" value="1"/>
</dbReference>
<dbReference type="GO" id="GO:0000028">
    <property type="term" value="P:ribosomal small subunit assembly"/>
    <property type="evidence" value="ECO:0007669"/>
    <property type="project" value="TreeGrafter"/>
</dbReference>
<dbReference type="PANTHER" id="PTHR13191">
    <property type="entry name" value="RIBOSOMAL RNA PROCESSING PROTEIN 7-RELATED"/>
    <property type="match status" value="1"/>
</dbReference>
<name>A0AAV4X6Q4_9ARAC</name>
<gene>
    <name evidence="5" type="primary">RRP7A</name>
    <name evidence="5" type="ORF">CDAR_491221</name>
</gene>
<dbReference type="GO" id="GO:0034456">
    <property type="term" value="C:UTP-C complex"/>
    <property type="evidence" value="ECO:0007669"/>
    <property type="project" value="TreeGrafter"/>
</dbReference>
<proteinExistence type="inferred from homology"/>
<comment type="caution">
    <text evidence="5">The sequence shown here is derived from an EMBL/GenBank/DDBJ whole genome shotgun (WGS) entry which is preliminary data.</text>
</comment>
<evidence type="ECO:0000259" key="3">
    <source>
        <dbReference type="Pfam" id="PF00076"/>
    </source>
</evidence>